<dbReference type="eggNOG" id="COG0600">
    <property type="taxonomic scope" value="Bacteria"/>
</dbReference>
<dbReference type="HOGENOM" id="CLU_046113_1_3_11"/>
<dbReference type="PANTHER" id="PTHR30151:SF0">
    <property type="entry name" value="ABC TRANSPORTER PERMEASE PROTEIN MJ0413-RELATED"/>
    <property type="match status" value="1"/>
</dbReference>
<keyword evidence="6 7" id="KW-0472">Membrane</keyword>
<feature type="transmembrane region" description="Helical" evidence="7">
    <location>
        <begin position="166"/>
        <end position="193"/>
    </location>
</feature>
<dbReference type="AlphaFoldDB" id="D1A693"/>
<gene>
    <name evidence="9" type="ordered locus">Tcur_4670</name>
</gene>
<dbReference type="PROSITE" id="PS50928">
    <property type="entry name" value="ABC_TM1"/>
    <property type="match status" value="1"/>
</dbReference>
<proteinExistence type="inferred from homology"/>
<evidence type="ECO:0000256" key="5">
    <source>
        <dbReference type="ARBA" id="ARBA00022989"/>
    </source>
</evidence>
<keyword evidence="4 7" id="KW-0812">Transmembrane</keyword>
<dbReference type="GO" id="GO:0055085">
    <property type="term" value="P:transmembrane transport"/>
    <property type="evidence" value="ECO:0007669"/>
    <property type="project" value="InterPro"/>
</dbReference>
<dbReference type="RefSeq" id="WP_012854973.1">
    <property type="nucleotide sequence ID" value="NC_013510.1"/>
</dbReference>
<feature type="transmembrane region" description="Helical" evidence="7">
    <location>
        <begin position="66"/>
        <end position="89"/>
    </location>
</feature>
<dbReference type="Gene3D" id="1.10.3720.10">
    <property type="entry name" value="MetI-like"/>
    <property type="match status" value="1"/>
</dbReference>
<evidence type="ECO:0000313" key="9">
    <source>
        <dbReference type="EMBL" id="ACZ00192.1"/>
    </source>
</evidence>
<comment type="subcellular location">
    <subcellularLocation>
        <location evidence="1 7">Cell membrane</location>
        <topology evidence="1 7">Multi-pass membrane protein</topology>
    </subcellularLocation>
</comment>
<protein>
    <submittedName>
        <fullName evidence="9">Binding-protein-dependent transport systems inner membrane component</fullName>
    </submittedName>
</protein>
<reference evidence="9 10" key="1">
    <citation type="journal article" date="2011" name="Stand. Genomic Sci.">
        <title>Complete genome sequence of Thermomonospora curvata type strain (B9).</title>
        <authorList>
            <person name="Chertkov O."/>
            <person name="Sikorski J."/>
            <person name="Nolan M."/>
            <person name="Lapidus A."/>
            <person name="Lucas S."/>
            <person name="Del Rio T.G."/>
            <person name="Tice H."/>
            <person name="Cheng J.F."/>
            <person name="Goodwin L."/>
            <person name="Pitluck S."/>
            <person name="Liolios K."/>
            <person name="Ivanova N."/>
            <person name="Mavromatis K."/>
            <person name="Mikhailova N."/>
            <person name="Ovchinnikova G."/>
            <person name="Pati A."/>
            <person name="Chen A."/>
            <person name="Palaniappan K."/>
            <person name="Djao O.D."/>
            <person name="Land M."/>
            <person name="Hauser L."/>
            <person name="Chang Y.J."/>
            <person name="Jeffries C.D."/>
            <person name="Brettin T."/>
            <person name="Han C."/>
            <person name="Detter J.C."/>
            <person name="Rohde M."/>
            <person name="Goker M."/>
            <person name="Woyke T."/>
            <person name="Bristow J."/>
            <person name="Eisen J.A."/>
            <person name="Markowitz V."/>
            <person name="Hugenholtz P."/>
            <person name="Klenk H.P."/>
            <person name="Kyrpides N.C."/>
        </authorList>
    </citation>
    <scope>NUCLEOTIDE SEQUENCE [LARGE SCALE GENOMIC DNA]</scope>
    <source>
        <strain evidence="10">ATCC 19995 / DSM 43183 / JCM 3096 / KCTC 9072 / NBRC 15933 / NCIMB 10081 / Henssen B9</strain>
    </source>
</reference>
<comment type="similarity">
    <text evidence="7">Belongs to the binding-protein-dependent transport system permease family.</text>
</comment>
<dbReference type="GO" id="GO:0005886">
    <property type="term" value="C:plasma membrane"/>
    <property type="evidence" value="ECO:0007669"/>
    <property type="project" value="UniProtKB-SubCell"/>
</dbReference>
<name>D1A693_THECD</name>
<dbReference type="KEGG" id="tcu:Tcur_4670"/>
<sequence>MRWTPPATVARGALGAAGLLALAEAAGRSGLIDPDVLPYASTILGQTFTLPGEADFRTALVTTMQVWVSGLAIAVAIAVPVGVVIGALPLVDRLTGPLLELLRPIPPVALIPLALLAFGNTGRMATTVAAFACSWPVLIHTIRGLRATDPIAVDTMRTFGFGRPAVLWHVALPGAAPFIATGVRVAAGISLIVTITAELYAGGGQGIGSWLIEAGASAGQTHVILGAVVWAGILGLTADVLLSAASRRLFHWHTSARVS</sequence>
<dbReference type="Proteomes" id="UP000001918">
    <property type="component" value="Chromosome"/>
</dbReference>
<dbReference type="OrthoDB" id="5458199at2"/>
<evidence type="ECO:0000313" key="10">
    <source>
        <dbReference type="Proteomes" id="UP000001918"/>
    </source>
</evidence>
<keyword evidence="2 7" id="KW-0813">Transport</keyword>
<dbReference type="SUPFAM" id="SSF161098">
    <property type="entry name" value="MetI-like"/>
    <property type="match status" value="1"/>
</dbReference>
<dbReference type="CDD" id="cd06261">
    <property type="entry name" value="TM_PBP2"/>
    <property type="match status" value="1"/>
</dbReference>
<keyword evidence="5 7" id="KW-1133">Transmembrane helix</keyword>
<feature type="domain" description="ABC transmembrane type-1" evidence="8">
    <location>
        <begin position="60"/>
        <end position="246"/>
    </location>
</feature>
<dbReference type="STRING" id="471852.Tcur_4670"/>
<keyword evidence="3" id="KW-1003">Cell membrane</keyword>
<evidence type="ECO:0000256" key="7">
    <source>
        <dbReference type="RuleBase" id="RU363032"/>
    </source>
</evidence>
<dbReference type="InterPro" id="IPR000515">
    <property type="entry name" value="MetI-like"/>
</dbReference>
<evidence type="ECO:0000256" key="3">
    <source>
        <dbReference type="ARBA" id="ARBA00022475"/>
    </source>
</evidence>
<keyword evidence="10" id="KW-1185">Reference proteome</keyword>
<dbReference type="InterPro" id="IPR035906">
    <property type="entry name" value="MetI-like_sf"/>
</dbReference>
<evidence type="ECO:0000256" key="2">
    <source>
        <dbReference type="ARBA" id="ARBA00022448"/>
    </source>
</evidence>
<feature type="transmembrane region" description="Helical" evidence="7">
    <location>
        <begin position="101"/>
        <end position="118"/>
    </location>
</feature>
<evidence type="ECO:0000256" key="1">
    <source>
        <dbReference type="ARBA" id="ARBA00004651"/>
    </source>
</evidence>
<dbReference type="Pfam" id="PF00528">
    <property type="entry name" value="BPD_transp_1"/>
    <property type="match status" value="1"/>
</dbReference>
<evidence type="ECO:0000259" key="8">
    <source>
        <dbReference type="PROSITE" id="PS50928"/>
    </source>
</evidence>
<dbReference type="PANTHER" id="PTHR30151">
    <property type="entry name" value="ALKANE SULFONATE ABC TRANSPORTER-RELATED, MEMBRANE SUBUNIT"/>
    <property type="match status" value="1"/>
</dbReference>
<feature type="transmembrane region" description="Helical" evidence="7">
    <location>
        <begin position="223"/>
        <end position="242"/>
    </location>
</feature>
<dbReference type="EMBL" id="CP001738">
    <property type="protein sequence ID" value="ACZ00192.1"/>
    <property type="molecule type" value="Genomic_DNA"/>
</dbReference>
<accession>D1A693</accession>
<evidence type="ECO:0000256" key="4">
    <source>
        <dbReference type="ARBA" id="ARBA00022692"/>
    </source>
</evidence>
<evidence type="ECO:0000256" key="6">
    <source>
        <dbReference type="ARBA" id="ARBA00023136"/>
    </source>
</evidence>
<organism evidence="9 10">
    <name type="scientific">Thermomonospora curvata (strain ATCC 19995 / DSM 43183 / JCM 3096 / KCTC 9072 / NBRC 15933 / NCIMB 10081 / Henssen B9)</name>
    <dbReference type="NCBI Taxonomy" id="471852"/>
    <lineage>
        <taxon>Bacteria</taxon>
        <taxon>Bacillati</taxon>
        <taxon>Actinomycetota</taxon>
        <taxon>Actinomycetes</taxon>
        <taxon>Streptosporangiales</taxon>
        <taxon>Thermomonosporaceae</taxon>
        <taxon>Thermomonospora</taxon>
    </lineage>
</organism>